<dbReference type="PANTHER" id="PTHR43783:SF1">
    <property type="entry name" value="UDP-N-ACETYLGLUCOSAMINE 1-CARBOXYVINYLTRANSFERASE"/>
    <property type="match status" value="1"/>
</dbReference>
<accession>A0A7R8WWP5</accession>
<evidence type="ECO:0000256" key="15">
    <source>
        <dbReference type="ARBA" id="ARBA00047527"/>
    </source>
</evidence>
<dbReference type="AlphaFoldDB" id="A0A7R8WWP5"/>
<evidence type="ECO:0000256" key="4">
    <source>
        <dbReference type="ARBA" id="ARBA00022618"/>
    </source>
</evidence>
<evidence type="ECO:0000256" key="5">
    <source>
        <dbReference type="ARBA" id="ARBA00022679"/>
    </source>
</evidence>
<comment type="catalytic activity">
    <reaction evidence="15">
        <text>phosphoenolpyruvate + UDP-N-acetyl-alpha-D-glucosamine = UDP-N-acetyl-3-O-(1-carboxyvinyl)-alpha-D-glucosamine + phosphate</text>
        <dbReference type="Rhea" id="RHEA:18681"/>
        <dbReference type="ChEBI" id="CHEBI:43474"/>
        <dbReference type="ChEBI" id="CHEBI:57705"/>
        <dbReference type="ChEBI" id="CHEBI:58702"/>
        <dbReference type="ChEBI" id="CHEBI:68483"/>
        <dbReference type="EC" id="2.5.1.7"/>
    </reaction>
</comment>
<dbReference type="InterPro" id="IPR036968">
    <property type="entry name" value="Enolpyruvate_Tfrase_sf"/>
</dbReference>
<proteinExistence type="inferred from homology"/>
<evidence type="ECO:0000256" key="10">
    <source>
        <dbReference type="ARBA" id="ARBA00038367"/>
    </source>
</evidence>
<dbReference type="GO" id="GO:0071555">
    <property type="term" value="P:cell wall organization"/>
    <property type="evidence" value="ECO:0007669"/>
    <property type="project" value="UniProtKB-KW"/>
</dbReference>
<dbReference type="GO" id="GO:0008360">
    <property type="term" value="P:regulation of cell shape"/>
    <property type="evidence" value="ECO:0007669"/>
    <property type="project" value="UniProtKB-KW"/>
</dbReference>
<dbReference type="SUPFAM" id="SSF55205">
    <property type="entry name" value="EPT/RTPC-like"/>
    <property type="match status" value="1"/>
</dbReference>
<keyword evidence="6" id="KW-0133">Cell shape</keyword>
<evidence type="ECO:0000313" key="17">
    <source>
        <dbReference type="EMBL" id="CAD7236568.1"/>
    </source>
</evidence>
<evidence type="ECO:0000256" key="7">
    <source>
        <dbReference type="ARBA" id="ARBA00022984"/>
    </source>
</evidence>
<name>A0A7R8WWP5_9CRUS</name>
<protein>
    <recommendedName>
        <fullName evidence="12">UDP-N-acetylglucosamine 1-carboxyvinyltransferase</fullName>
        <ecNumber evidence="11">2.5.1.7</ecNumber>
    </recommendedName>
    <alternativeName>
        <fullName evidence="13">Enoylpyruvate transferase</fullName>
    </alternativeName>
    <alternativeName>
        <fullName evidence="14">UDP-N-acetylglucosamine enolpyruvyl transferase</fullName>
    </alternativeName>
</protein>
<dbReference type="Pfam" id="PF00275">
    <property type="entry name" value="EPSP_synthase"/>
    <property type="match status" value="1"/>
</dbReference>
<keyword evidence="3" id="KW-0963">Cytoplasm</keyword>
<keyword evidence="9" id="KW-0961">Cell wall biogenesis/degradation</keyword>
<comment type="similarity">
    <text evidence="10">Belongs to the EPSP synthase family. MurA subfamily.</text>
</comment>
<dbReference type="GO" id="GO:0005737">
    <property type="term" value="C:cytoplasm"/>
    <property type="evidence" value="ECO:0007669"/>
    <property type="project" value="UniProtKB-SubCell"/>
</dbReference>
<evidence type="ECO:0000256" key="2">
    <source>
        <dbReference type="ARBA" id="ARBA00004752"/>
    </source>
</evidence>
<dbReference type="EMBL" id="OB680027">
    <property type="protein sequence ID" value="CAD7236568.1"/>
    <property type="molecule type" value="Genomic_DNA"/>
</dbReference>
<dbReference type="FunFam" id="3.65.10.10:FF:000001">
    <property type="entry name" value="UDP-N-acetylglucosamine 1-carboxyvinyltransferase"/>
    <property type="match status" value="1"/>
</dbReference>
<sequence>MEKLVIEGGIPLRGEVVVSGAKNAALPLIAATLLCPGRHILTNVPDLKDTRTFLKLLEGMGAEYHYDAGELVVDTTHLHSVEASYELVKTMRASVLVLGPLIARMGRAKVSLPGGCAIGERPIDFHIRGFEQMNVRMVLEHGYVEAQTRGRLQGASVYFDVPTVTGTENILMAATLAEGTTVIKNAAREPEIENLIDMLVSMGATIEGRGTDKLFVHGAKALHPARCRIIPDRIEAGTYLLAAAATNGEVMVSNCEPAHLPALLEKMRSAGFTIEESGDSLCLSKTSRGEVSPSIAGVNIKTMPYPGFPTDLQAQFMALMTLADGVSVINETIFENRFMHVAELRRMGANIQIDGKTAIVHG</sequence>
<evidence type="ECO:0000256" key="8">
    <source>
        <dbReference type="ARBA" id="ARBA00023306"/>
    </source>
</evidence>
<feature type="domain" description="Enolpyruvate transferase" evidence="16">
    <location>
        <begin position="7"/>
        <end position="359"/>
    </location>
</feature>
<comment type="subcellular location">
    <subcellularLocation>
        <location evidence="1">Cytoplasm</location>
    </subcellularLocation>
</comment>
<dbReference type="OrthoDB" id="7788545at2759"/>
<keyword evidence="7" id="KW-0573">Peptidoglycan synthesis</keyword>
<evidence type="ECO:0000256" key="9">
    <source>
        <dbReference type="ARBA" id="ARBA00023316"/>
    </source>
</evidence>
<evidence type="ECO:0000259" key="16">
    <source>
        <dbReference type="Pfam" id="PF00275"/>
    </source>
</evidence>
<dbReference type="InterPro" id="IPR013792">
    <property type="entry name" value="RNA3'P_cycl/enolpyr_Trfase_a/b"/>
</dbReference>
<dbReference type="NCBIfam" id="NF006873">
    <property type="entry name" value="PRK09369.1"/>
    <property type="match status" value="1"/>
</dbReference>
<dbReference type="InterPro" id="IPR050068">
    <property type="entry name" value="MurA_subfamily"/>
</dbReference>
<dbReference type="InterPro" id="IPR001986">
    <property type="entry name" value="Enolpyruvate_Tfrase_dom"/>
</dbReference>
<dbReference type="CDD" id="cd01555">
    <property type="entry name" value="UdpNAET"/>
    <property type="match status" value="1"/>
</dbReference>
<evidence type="ECO:0000256" key="13">
    <source>
        <dbReference type="ARBA" id="ARBA00042443"/>
    </source>
</evidence>
<keyword evidence="8" id="KW-0131">Cell cycle</keyword>
<organism evidence="17">
    <name type="scientific">Cyprideis torosa</name>
    <dbReference type="NCBI Taxonomy" id="163714"/>
    <lineage>
        <taxon>Eukaryota</taxon>
        <taxon>Metazoa</taxon>
        <taxon>Ecdysozoa</taxon>
        <taxon>Arthropoda</taxon>
        <taxon>Crustacea</taxon>
        <taxon>Oligostraca</taxon>
        <taxon>Ostracoda</taxon>
        <taxon>Podocopa</taxon>
        <taxon>Podocopida</taxon>
        <taxon>Cytherocopina</taxon>
        <taxon>Cytheroidea</taxon>
        <taxon>Cytherideidae</taxon>
        <taxon>Cyprideis</taxon>
    </lineage>
</organism>
<keyword evidence="4" id="KW-0132">Cell division</keyword>
<dbReference type="GO" id="GO:0019277">
    <property type="term" value="P:UDP-N-acetylgalactosamine biosynthetic process"/>
    <property type="evidence" value="ECO:0007669"/>
    <property type="project" value="InterPro"/>
</dbReference>
<dbReference type="GO" id="GO:0051301">
    <property type="term" value="P:cell division"/>
    <property type="evidence" value="ECO:0007669"/>
    <property type="project" value="UniProtKB-KW"/>
</dbReference>
<evidence type="ECO:0000256" key="3">
    <source>
        <dbReference type="ARBA" id="ARBA00022490"/>
    </source>
</evidence>
<dbReference type="EC" id="2.5.1.7" evidence="11"/>
<dbReference type="GO" id="GO:0008760">
    <property type="term" value="F:UDP-N-acetylglucosamine 1-carboxyvinyltransferase activity"/>
    <property type="evidence" value="ECO:0007669"/>
    <property type="project" value="UniProtKB-EC"/>
</dbReference>
<evidence type="ECO:0000256" key="12">
    <source>
        <dbReference type="ARBA" id="ARBA00039754"/>
    </source>
</evidence>
<dbReference type="InterPro" id="IPR005750">
    <property type="entry name" value="UDP_GlcNAc_COvinyl_MurA"/>
</dbReference>
<dbReference type="Gene3D" id="3.65.10.10">
    <property type="entry name" value="Enolpyruvate transferase domain"/>
    <property type="match status" value="2"/>
</dbReference>
<evidence type="ECO:0000256" key="14">
    <source>
        <dbReference type="ARBA" id="ARBA00042842"/>
    </source>
</evidence>
<dbReference type="PANTHER" id="PTHR43783">
    <property type="entry name" value="UDP-N-ACETYLGLUCOSAMINE 1-CARBOXYVINYLTRANSFERASE"/>
    <property type="match status" value="1"/>
</dbReference>
<reference evidence="17" key="1">
    <citation type="submission" date="2020-11" db="EMBL/GenBank/DDBJ databases">
        <authorList>
            <person name="Tran Van P."/>
        </authorList>
    </citation>
    <scope>NUCLEOTIDE SEQUENCE</scope>
</reference>
<keyword evidence="5" id="KW-0808">Transferase</keyword>
<feature type="non-terminal residue" evidence="17">
    <location>
        <position position="362"/>
    </location>
</feature>
<comment type="pathway">
    <text evidence="2">Cell wall biogenesis; peptidoglycan biosynthesis.</text>
</comment>
<gene>
    <name evidence="17" type="ORF">CTOB1V02_LOCUS14383</name>
</gene>
<evidence type="ECO:0000256" key="1">
    <source>
        <dbReference type="ARBA" id="ARBA00004496"/>
    </source>
</evidence>
<dbReference type="NCBIfam" id="TIGR01072">
    <property type="entry name" value="murA"/>
    <property type="match status" value="1"/>
</dbReference>
<evidence type="ECO:0000256" key="11">
    <source>
        <dbReference type="ARBA" id="ARBA00039108"/>
    </source>
</evidence>
<evidence type="ECO:0000256" key="6">
    <source>
        <dbReference type="ARBA" id="ARBA00022960"/>
    </source>
</evidence>